<reference evidence="1" key="1">
    <citation type="submission" date="2022-07" db="EMBL/GenBank/DDBJ databases">
        <title>Faecal culturing of patients with breast cancer.</title>
        <authorList>
            <person name="Teng N.M.Y."/>
            <person name="Kiu R."/>
            <person name="Evans R."/>
            <person name="Baker D.J."/>
            <person name="Zenner C."/>
            <person name="Robinson S.D."/>
            <person name="Hall L.J."/>
        </authorList>
    </citation>
    <scope>NUCLEOTIDE SEQUENCE</scope>
    <source>
        <strain evidence="1">LH1062</strain>
    </source>
</reference>
<evidence type="ECO:0000313" key="1">
    <source>
        <dbReference type="EMBL" id="UTY39616.1"/>
    </source>
</evidence>
<accession>A0ABY5I5X7</accession>
<name>A0ABY5I5X7_9FIRM</name>
<dbReference type="EMBL" id="CP101620">
    <property type="protein sequence ID" value="UTY39616.1"/>
    <property type="molecule type" value="Genomic_DNA"/>
</dbReference>
<evidence type="ECO:0008006" key="3">
    <source>
        <dbReference type="Google" id="ProtNLM"/>
    </source>
</evidence>
<dbReference type="RefSeq" id="WP_290140843.1">
    <property type="nucleotide sequence ID" value="NZ_CP101620.1"/>
</dbReference>
<keyword evidence="2" id="KW-1185">Reference proteome</keyword>
<proteinExistence type="predicted"/>
<sequence>MRSTSAEEYYCDETIEIISMEPATRATKTITGKKTASIKNSSGKVLWSVTVTGSFTYTGSKATCTNSSVSAQSNDNRWKISSKSHSKSGNTATATASAKYYLDGSLIATQNKTVKLTCSASGKLS</sequence>
<gene>
    <name evidence="1" type="ORF">NMU03_01940</name>
</gene>
<dbReference type="Proteomes" id="UP001060112">
    <property type="component" value="Chromosome"/>
</dbReference>
<organism evidence="1 2">
    <name type="scientific">Allocoprobacillus halotolerans</name>
    <dbReference type="NCBI Taxonomy" id="2944914"/>
    <lineage>
        <taxon>Bacteria</taxon>
        <taxon>Bacillati</taxon>
        <taxon>Bacillota</taxon>
        <taxon>Erysipelotrichia</taxon>
        <taxon>Erysipelotrichales</taxon>
        <taxon>Erysipelotrichaceae</taxon>
        <taxon>Allocoprobacillus</taxon>
    </lineage>
</organism>
<evidence type="ECO:0000313" key="2">
    <source>
        <dbReference type="Proteomes" id="UP001060112"/>
    </source>
</evidence>
<protein>
    <recommendedName>
        <fullName evidence="3">Ig-like domain-containing protein</fullName>
    </recommendedName>
</protein>